<dbReference type="InterPro" id="IPR008963">
    <property type="entry name" value="Purple_acid_Pase-like_N"/>
</dbReference>
<dbReference type="EMBL" id="LBOW01000011">
    <property type="protein sequence ID" value="KKP44136.1"/>
    <property type="molecule type" value="Genomic_DNA"/>
</dbReference>
<dbReference type="Proteomes" id="UP000034778">
    <property type="component" value="Unassembled WGS sequence"/>
</dbReference>
<feature type="domain" description="Bacterial Ig-like" evidence="3">
    <location>
        <begin position="274"/>
        <end position="350"/>
    </location>
</feature>
<feature type="region of interest" description="Disordered" evidence="1">
    <location>
        <begin position="364"/>
        <end position="396"/>
    </location>
</feature>
<feature type="region of interest" description="Disordered" evidence="1">
    <location>
        <begin position="302"/>
        <end position="332"/>
    </location>
</feature>
<feature type="transmembrane region" description="Helical" evidence="2">
    <location>
        <begin position="7"/>
        <end position="27"/>
    </location>
</feature>
<feature type="compositionally biased region" description="Polar residues" evidence="1">
    <location>
        <begin position="263"/>
        <end position="272"/>
    </location>
</feature>
<feature type="transmembrane region" description="Helical" evidence="2">
    <location>
        <begin position="400"/>
        <end position="421"/>
    </location>
</feature>
<dbReference type="InterPro" id="IPR044016">
    <property type="entry name" value="Big_13"/>
</dbReference>
<evidence type="ECO:0000256" key="1">
    <source>
        <dbReference type="SAM" id="MobiDB-lite"/>
    </source>
</evidence>
<keyword evidence="2" id="KW-1133">Transmembrane helix</keyword>
<dbReference type="Pfam" id="PF19077">
    <property type="entry name" value="Big_13"/>
    <property type="match status" value="1"/>
</dbReference>
<proteinExistence type="predicted"/>
<dbReference type="SUPFAM" id="SSF49363">
    <property type="entry name" value="Purple acid phosphatase, N-terminal domain"/>
    <property type="match status" value="1"/>
</dbReference>
<comment type="caution">
    <text evidence="4">The sequence shown here is derived from an EMBL/GenBank/DDBJ whole genome shotgun (WGS) entry which is preliminary data.</text>
</comment>
<dbReference type="Gene3D" id="2.60.40.10">
    <property type="entry name" value="Immunoglobulins"/>
    <property type="match status" value="1"/>
</dbReference>
<name>A0A0F9ZYY8_9BACT</name>
<sequence length="428" mass="45664">MKKNIKLPTILGIIILSLGLVAGVFLINSRQIFKLGAQSEASPQSVRVSNITDTSVTVTWTTNIETSGFVKWGENISKLNQISSEEAEDKNFIHSMDLIDIKPDSDIFFVIGSNNETYDNNSLAWQAKTNTQPTTQGNSLIATGTILQADAKTPANALVYLSINGIILSNITSYEGSWIIPITNYIASIPESSVIEITVSGGPLGTSQAVIYPKAVKSVPTIVLGKTYDFRTLEANNNNNLPESSVSVPESVDKSSRFEVTKPSETNDANVSLDSIDNGEIITTTDPEFFGKGPAGVTLEVSVESDPQSGTTTTSSNGSWSWSPPSNLEPGEHTVTVKWTDATGIIRTIQRNFVVSASEGPAFESTPSASILPTTKPTSSPVSVSTSSSSPQPVPETGNLTATLGLFIMGLGILLSSIYVWNKEYAET</sequence>
<feature type="compositionally biased region" description="Low complexity" evidence="1">
    <location>
        <begin position="373"/>
        <end position="391"/>
    </location>
</feature>
<feature type="region of interest" description="Disordered" evidence="1">
    <location>
        <begin position="236"/>
        <end position="272"/>
    </location>
</feature>
<keyword evidence="2" id="KW-0812">Transmembrane</keyword>
<evidence type="ECO:0000313" key="5">
    <source>
        <dbReference type="Proteomes" id="UP000034778"/>
    </source>
</evidence>
<reference evidence="4 5" key="1">
    <citation type="journal article" date="2015" name="Nature">
        <title>rRNA introns, odd ribosomes, and small enigmatic genomes across a large radiation of phyla.</title>
        <authorList>
            <person name="Brown C.T."/>
            <person name="Hug L.A."/>
            <person name="Thomas B.C."/>
            <person name="Sharon I."/>
            <person name="Castelle C.J."/>
            <person name="Singh A."/>
            <person name="Wilkins M.J."/>
            <person name="Williams K.H."/>
            <person name="Banfield J.F."/>
        </authorList>
    </citation>
    <scope>NUCLEOTIDE SEQUENCE [LARGE SCALE GENOMIC DNA]</scope>
</reference>
<protein>
    <submittedName>
        <fullName evidence="4">Large repetitive protein</fullName>
    </submittedName>
</protein>
<gene>
    <name evidence="4" type="ORF">UR35_C0011G0022</name>
</gene>
<dbReference type="InterPro" id="IPR013783">
    <property type="entry name" value="Ig-like_fold"/>
</dbReference>
<feature type="compositionally biased region" description="Basic and acidic residues" evidence="1">
    <location>
        <begin position="251"/>
        <end position="262"/>
    </location>
</feature>
<evidence type="ECO:0000313" key="4">
    <source>
        <dbReference type="EMBL" id="KKP44136.1"/>
    </source>
</evidence>
<accession>A0A0F9ZYY8</accession>
<organism evidence="4 5">
    <name type="scientific">Candidatus Woesebacteria bacterium GW2011_GWB1_33_22</name>
    <dbReference type="NCBI Taxonomy" id="1618566"/>
    <lineage>
        <taxon>Bacteria</taxon>
        <taxon>Candidatus Woeseibacteriota</taxon>
    </lineage>
</organism>
<dbReference type="GO" id="GO:0046872">
    <property type="term" value="F:metal ion binding"/>
    <property type="evidence" value="ECO:0007669"/>
    <property type="project" value="InterPro"/>
</dbReference>
<feature type="compositionally biased region" description="Low complexity" evidence="1">
    <location>
        <begin position="309"/>
        <end position="326"/>
    </location>
</feature>
<dbReference type="Gene3D" id="2.60.40.380">
    <property type="entry name" value="Purple acid phosphatase-like, N-terminal"/>
    <property type="match status" value="1"/>
</dbReference>
<dbReference type="STRING" id="1618566.UR35_C0011G0022"/>
<evidence type="ECO:0000259" key="3">
    <source>
        <dbReference type="Pfam" id="PF19077"/>
    </source>
</evidence>
<evidence type="ECO:0000256" key="2">
    <source>
        <dbReference type="SAM" id="Phobius"/>
    </source>
</evidence>
<dbReference type="AlphaFoldDB" id="A0A0F9ZYY8"/>
<keyword evidence="2" id="KW-0472">Membrane</keyword>
<dbReference type="GO" id="GO:0003993">
    <property type="term" value="F:acid phosphatase activity"/>
    <property type="evidence" value="ECO:0007669"/>
    <property type="project" value="InterPro"/>
</dbReference>